<evidence type="ECO:0000256" key="1">
    <source>
        <dbReference type="SAM" id="Phobius"/>
    </source>
</evidence>
<keyword evidence="1" id="KW-1133">Transmembrane helix</keyword>
<feature type="transmembrane region" description="Helical" evidence="1">
    <location>
        <begin position="37"/>
        <end position="56"/>
    </location>
</feature>
<feature type="transmembrane region" description="Helical" evidence="1">
    <location>
        <begin position="12"/>
        <end position="31"/>
    </location>
</feature>
<evidence type="ECO:0000313" key="3">
    <source>
        <dbReference type="Proteomes" id="UP000198815"/>
    </source>
</evidence>
<reference evidence="2 3" key="1">
    <citation type="submission" date="2016-10" db="EMBL/GenBank/DDBJ databases">
        <authorList>
            <person name="de Groot N.N."/>
        </authorList>
    </citation>
    <scope>NUCLEOTIDE SEQUENCE [LARGE SCALE GENOMIC DNA]</scope>
    <source>
        <strain evidence="2 3">DSM 16859</strain>
    </source>
</reference>
<dbReference type="AlphaFoldDB" id="A0A1H9RIS2"/>
<proteinExistence type="predicted"/>
<name>A0A1H9RIS2_9ACTN</name>
<dbReference type="EMBL" id="FOGZ01000007">
    <property type="protein sequence ID" value="SER71829.1"/>
    <property type="molecule type" value="Genomic_DNA"/>
</dbReference>
<organism evidence="2 3">
    <name type="scientific">Propionibacterium cyclohexanicum</name>
    <dbReference type="NCBI Taxonomy" id="64702"/>
    <lineage>
        <taxon>Bacteria</taxon>
        <taxon>Bacillati</taxon>
        <taxon>Actinomycetota</taxon>
        <taxon>Actinomycetes</taxon>
        <taxon>Propionibacteriales</taxon>
        <taxon>Propionibacteriaceae</taxon>
        <taxon>Propionibacterium</taxon>
    </lineage>
</organism>
<dbReference type="Proteomes" id="UP000198815">
    <property type="component" value="Unassembled WGS sequence"/>
</dbReference>
<dbReference type="RefSeq" id="WP_091968575.1">
    <property type="nucleotide sequence ID" value="NZ_FOGZ01000007.1"/>
</dbReference>
<accession>A0A1H9RIS2</accession>
<keyword evidence="3" id="KW-1185">Reference proteome</keyword>
<keyword evidence="1" id="KW-0812">Transmembrane</keyword>
<gene>
    <name evidence="2" type="ORF">SAMN05443377_10753</name>
</gene>
<evidence type="ECO:0000313" key="2">
    <source>
        <dbReference type="EMBL" id="SER71829.1"/>
    </source>
</evidence>
<protein>
    <submittedName>
        <fullName evidence="2">Uncharacterized protein</fullName>
    </submittedName>
</protein>
<keyword evidence="1" id="KW-0472">Membrane</keyword>
<sequence length="176" mass="19171">MRALRPPRPVTIRIAGVAEITAGAILVLAWATNREVLGLVLAAALIVSGITTVWAARAGQHGDTPGTAADDEDDEEDWRRRTVSLDRSTMPDEAQDDNRAEIDPALVPTLEALVTWLDEHDYLPVDRSAPRASWTLRLRGRRAAVLEVSGEVHYLLPADTALHAGSHLTAQYRARG</sequence>